<keyword evidence="1" id="KW-0812">Transmembrane</keyword>
<dbReference type="Proteomes" id="UP000566819">
    <property type="component" value="Unassembled WGS sequence"/>
</dbReference>
<accession>A0A8H4RKV3</accession>
<name>A0A8H4RKV3_9HELO</name>
<dbReference type="AlphaFoldDB" id="A0A8H4RKV3"/>
<organism evidence="2 3">
    <name type="scientific">Cudoniella acicularis</name>
    <dbReference type="NCBI Taxonomy" id="354080"/>
    <lineage>
        <taxon>Eukaryota</taxon>
        <taxon>Fungi</taxon>
        <taxon>Dikarya</taxon>
        <taxon>Ascomycota</taxon>
        <taxon>Pezizomycotina</taxon>
        <taxon>Leotiomycetes</taxon>
        <taxon>Helotiales</taxon>
        <taxon>Tricladiaceae</taxon>
        <taxon>Cudoniella</taxon>
    </lineage>
</organism>
<reference evidence="2 3" key="1">
    <citation type="submission" date="2020-03" db="EMBL/GenBank/DDBJ databases">
        <title>Draft Genome Sequence of Cudoniella acicularis.</title>
        <authorList>
            <person name="Buettner E."/>
            <person name="Kellner H."/>
        </authorList>
    </citation>
    <scope>NUCLEOTIDE SEQUENCE [LARGE SCALE GENOMIC DNA]</scope>
    <source>
        <strain evidence="2 3">DSM 108380</strain>
    </source>
</reference>
<evidence type="ECO:0000256" key="1">
    <source>
        <dbReference type="SAM" id="Phobius"/>
    </source>
</evidence>
<keyword evidence="1" id="KW-1133">Transmembrane helix</keyword>
<evidence type="ECO:0000313" key="2">
    <source>
        <dbReference type="EMBL" id="KAF4631894.1"/>
    </source>
</evidence>
<keyword evidence="1" id="KW-0472">Membrane</keyword>
<evidence type="ECO:0000313" key="3">
    <source>
        <dbReference type="Proteomes" id="UP000566819"/>
    </source>
</evidence>
<gene>
    <name evidence="2" type="ORF">G7Y89_g6239</name>
</gene>
<comment type="caution">
    <text evidence="2">The sequence shown here is derived from an EMBL/GenBank/DDBJ whole genome shotgun (WGS) entry which is preliminary data.</text>
</comment>
<sequence length="268" mass="29845">MGWFDRPQRMIGISEATYRRRKGKSNEVKLVEDGICLLIAIPDRILSCDLISNGIESKIEIEKDKMLHEGSEKEEVKLRYRRVVSLGQSTTSLALPDYNVLLSRSISISREGILLSLGSVKQILVECYLIAKREELLQTVSETTAEGQEPGRNAGEGPAQLSFEDSVLNTHQSALKPMSRESRLLNVAFGGNALAHYEWRIDLVTWLSVAAIALKILAISGAGWFRAACFLLMVGWAAVQILLSLFHTREMGDEDKRAAVRLAQDVLF</sequence>
<keyword evidence="3" id="KW-1185">Reference proteome</keyword>
<proteinExistence type="predicted"/>
<protein>
    <submittedName>
        <fullName evidence="2">Uncharacterized protein</fullName>
    </submittedName>
</protein>
<dbReference type="EMBL" id="JAAMPI010000399">
    <property type="protein sequence ID" value="KAF4631894.1"/>
    <property type="molecule type" value="Genomic_DNA"/>
</dbReference>
<dbReference type="OrthoDB" id="5332602at2759"/>
<feature type="transmembrane region" description="Helical" evidence="1">
    <location>
        <begin position="230"/>
        <end position="247"/>
    </location>
</feature>